<dbReference type="EMBL" id="KN649498">
    <property type="protein sequence ID" value="KHN33276.1"/>
    <property type="molecule type" value="Genomic_DNA"/>
</dbReference>
<dbReference type="Proteomes" id="UP000053555">
    <property type="component" value="Unassembled WGS sequence"/>
</dbReference>
<comment type="similarity">
    <text evidence="1">Belongs to the PPR family. P subfamily.</text>
</comment>
<proteinExistence type="inferred from homology"/>
<reference evidence="2" key="1">
    <citation type="submission" date="2014-07" db="EMBL/GenBank/DDBJ databases">
        <title>Identification of a novel salt tolerance gene in wild soybean by whole-genome sequencing.</title>
        <authorList>
            <person name="Lam H.-M."/>
            <person name="Qi X."/>
            <person name="Li M.-W."/>
            <person name="Liu X."/>
            <person name="Xie M."/>
            <person name="Ni M."/>
            <person name="Xu X."/>
        </authorList>
    </citation>
    <scope>NUCLEOTIDE SEQUENCE [LARGE SCALE GENOMIC DNA]</scope>
    <source>
        <tissue evidence="2">Root</tissue>
    </source>
</reference>
<evidence type="ECO:0000313" key="2">
    <source>
        <dbReference type="EMBL" id="KHN33276.1"/>
    </source>
</evidence>
<dbReference type="PANTHER" id="PTHR46598:SF3">
    <property type="entry name" value="OS07G0495300 PROTEIN"/>
    <property type="match status" value="1"/>
</dbReference>
<dbReference type="PANTHER" id="PTHR46598">
    <property type="entry name" value="BNAC05G43320D PROTEIN"/>
    <property type="match status" value="1"/>
</dbReference>
<accession>A0A0B2RFH9</accession>
<sequence length="269" mass="30692">MPSPASVILRLMLDKGLTMRSRSSWMDILVYLVLDACVRFKLSLKGILEMNGLRNEMKELKDHIDGVLAFYVCHYCQFYDSLLSLHFKFSNIDAAAKLVMDMTSSHNYDVKKECEKHMQKPCFIAIGSPFLRTVLKIHIKSELLHKDSILKVESRQDLIFYDDGKLVLSNSALAKFIGGYKKDGRISELSKVLLRWLECAHDILDDVEAIGSLMSWDTYIGLFDDAIDEHNLWEETLNSLGKADLAIVVAQILKDEDQTAFPLVYNFNS</sequence>
<evidence type="ECO:0000256" key="1">
    <source>
        <dbReference type="ARBA" id="ARBA00007626"/>
    </source>
</evidence>
<protein>
    <submittedName>
        <fullName evidence="2">Pentatricopeptide repeat-containing protein</fullName>
    </submittedName>
</protein>
<gene>
    <name evidence="2" type="ORF">glysoja_044987</name>
</gene>
<organism evidence="2">
    <name type="scientific">Glycine soja</name>
    <name type="common">Wild soybean</name>
    <dbReference type="NCBI Taxonomy" id="3848"/>
    <lineage>
        <taxon>Eukaryota</taxon>
        <taxon>Viridiplantae</taxon>
        <taxon>Streptophyta</taxon>
        <taxon>Embryophyta</taxon>
        <taxon>Tracheophyta</taxon>
        <taxon>Spermatophyta</taxon>
        <taxon>Magnoliopsida</taxon>
        <taxon>eudicotyledons</taxon>
        <taxon>Gunneridae</taxon>
        <taxon>Pentapetalae</taxon>
        <taxon>rosids</taxon>
        <taxon>fabids</taxon>
        <taxon>Fabales</taxon>
        <taxon>Fabaceae</taxon>
        <taxon>Papilionoideae</taxon>
        <taxon>50 kb inversion clade</taxon>
        <taxon>NPAAA clade</taxon>
        <taxon>indigoferoid/millettioid clade</taxon>
        <taxon>Phaseoleae</taxon>
        <taxon>Glycine</taxon>
        <taxon>Glycine subgen. Soja</taxon>
    </lineage>
</organism>
<dbReference type="AlphaFoldDB" id="A0A0B2RFH9"/>
<name>A0A0B2RFH9_GLYSO</name>